<dbReference type="AlphaFoldDB" id="A0A7W4NTK0"/>
<evidence type="ECO:0000256" key="1">
    <source>
        <dbReference type="ARBA" id="ARBA00023015"/>
    </source>
</evidence>
<dbReference type="Gene3D" id="3.40.50.2300">
    <property type="match status" value="2"/>
</dbReference>
<dbReference type="InterPro" id="IPR046335">
    <property type="entry name" value="LacI/GalR-like_sensor"/>
</dbReference>
<reference evidence="5 6" key="1">
    <citation type="submission" date="2020-04" db="EMBL/GenBank/DDBJ databases">
        <title>Description of novel Gluconacetobacter.</title>
        <authorList>
            <person name="Sombolestani A."/>
        </authorList>
    </citation>
    <scope>NUCLEOTIDE SEQUENCE [LARGE SCALE GENOMIC DNA]</scope>
    <source>
        <strain evidence="5 6">LMG 19747</strain>
    </source>
</reference>
<evidence type="ECO:0000256" key="2">
    <source>
        <dbReference type="ARBA" id="ARBA00023125"/>
    </source>
</evidence>
<keyword evidence="1" id="KW-0805">Transcription regulation</keyword>
<feature type="domain" description="Transcriptional regulator LacI/GalR-like sensor" evidence="4">
    <location>
        <begin position="89"/>
        <end position="244"/>
    </location>
</feature>
<keyword evidence="2" id="KW-0238">DNA-binding</keyword>
<dbReference type="PANTHER" id="PTHR30146">
    <property type="entry name" value="LACI-RELATED TRANSCRIPTIONAL REPRESSOR"/>
    <property type="match status" value="1"/>
</dbReference>
<evidence type="ECO:0000313" key="6">
    <source>
        <dbReference type="Proteomes" id="UP000589085"/>
    </source>
</evidence>
<proteinExistence type="predicted"/>
<evidence type="ECO:0000313" key="5">
    <source>
        <dbReference type="EMBL" id="MBB2162375.1"/>
    </source>
</evidence>
<dbReference type="PANTHER" id="PTHR30146:SF138">
    <property type="entry name" value="TRANSCRIPTIONAL REGULATORY PROTEIN"/>
    <property type="match status" value="1"/>
</dbReference>
<feature type="non-terminal residue" evidence="5">
    <location>
        <position position="303"/>
    </location>
</feature>
<organism evidence="5 6">
    <name type="scientific">Gluconacetobacter sacchari</name>
    <dbReference type="NCBI Taxonomy" id="92759"/>
    <lineage>
        <taxon>Bacteria</taxon>
        <taxon>Pseudomonadati</taxon>
        <taxon>Pseudomonadota</taxon>
        <taxon>Alphaproteobacteria</taxon>
        <taxon>Acetobacterales</taxon>
        <taxon>Acetobacteraceae</taxon>
        <taxon>Gluconacetobacter</taxon>
    </lineage>
</organism>
<accession>A0A7W4NTK0</accession>
<dbReference type="EMBL" id="JABEQJ010000036">
    <property type="protein sequence ID" value="MBB2162375.1"/>
    <property type="molecule type" value="Genomic_DNA"/>
</dbReference>
<dbReference type="Proteomes" id="UP000589085">
    <property type="component" value="Unassembled WGS sequence"/>
</dbReference>
<dbReference type="Pfam" id="PF13377">
    <property type="entry name" value="Peripla_BP_3"/>
    <property type="match status" value="1"/>
</dbReference>
<keyword evidence="3" id="KW-0804">Transcription</keyword>
<dbReference type="InterPro" id="IPR028082">
    <property type="entry name" value="Peripla_BP_I"/>
</dbReference>
<dbReference type="GO" id="GO:0003700">
    <property type="term" value="F:DNA-binding transcription factor activity"/>
    <property type="evidence" value="ECO:0007669"/>
    <property type="project" value="TreeGrafter"/>
</dbReference>
<gene>
    <name evidence="5" type="ORF">HLH48_19820</name>
</gene>
<protein>
    <submittedName>
        <fullName evidence="5">Substrate-binding domain-containing protein</fullName>
    </submittedName>
</protein>
<sequence>MACEQRGVALLILSAKVNGEGAGPQQPVMNVLSHAAVDGIILHALSGCDDVVTIARQRQVPLVIIDQPQPRDVALVCIDDRRAAYEIAREIVQRGHRRVAVIALRGDRSGRCGFMTQERIAGMQSSTSRLRPAGFMAAFAEVGIAPEAVPVWEASESSEAAGRAAAEAILARSGERPTAIAAMSDRLAIGALSLLKERAIRLGTDIVMTGFDDIPEAAIHGLATVRQPFMQKGEAAVKAILDGLDPCVVPLDFTIVRRSSLGEPGGSSVHGPTVWCDQRDCELVYARRLSLSCGSSCWFACGG</sequence>
<dbReference type="GO" id="GO:0000976">
    <property type="term" value="F:transcription cis-regulatory region binding"/>
    <property type="evidence" value="ECO:0007669"/>
    <property type="project" value="TreeGrafter"/>
</dbReference>
<comment type="caution">
    <text evidence="5">The sequence shown here is derived from an EMBL/GenBank/DDBJ whole genome shotgun (WGS) entry which is preliminary data.</text>
</comment>
<evidence type="ECO:0000259" key="4">
    <source>
        <dbReference type="Pfam" id="PF13377"/>
    </source>
</evidence>
<dbReference type="SUPFAM" id="SSF53822">
    <property type="entry name" value="Periplasmic binding protein-like I"/>
    <property type="match status" value="1"/>
</dbReference>
<dbReference type="CDD" id="cd06279">
    <property type="entry name" value="PBP1_LacI-like"/>
    <property type="match status" value="1"/>
</dbReference>
<evidence type="ECO:0000256" key="3">
    <source>
        <dbReference type="ARBA" id="ARBA00023163"/>
    </source>
</evidence>
<name>A0A7W4NTK0_9PROT</name>